<proteinExistence type="predicted"/>
<feature type="domain" description="Glucose/Sorbosone dehydrogenase" evidence="2">
    <location>
        <begin position="73"/>
        <end position="364"/>
    </location>
</feature>
<reference evidence="3 4" key="1">
    <citation type="submission" date="2021-06" db="EMBL/GenBank/DDBJ databases">
        <title>Bacillus sp. RD4P76, an endophyte from a halophyte.</title>
        <authorList>
            <person name="Sun J.-Q."/>
        </authorList>
    </citation>
    <scope>NUCLEOTIDE SEQUENCE [LARGE SCALE GENOMIC DNA]</scope>
    <source>
        <strain evidence="3 4">CGMCC 1.15917</strain>
    </source>
</reference>
<dbReference type="Proteomes" id="UP000784880">
    <property type="component" value="Unassembled WGS sequence"/>
</dbReference>
<evidence type="ECO:0000313" key="3">
    <source>
        <dbReference type="EMBL" id="MBU9713785.1"/>
    </source>
</evidence>
<evidence type="ECO:0000259" key="2">
    <source>
        <dbReference type="Pfam" id="PF07995"/>
    </source>
</evidence>
<dbReference type="EMBL" id="JAHQCS010000151">
    <property type="protein sequence ID" value="MBU9713785.1"/>
    <property type="molecule type" value="Genomic_DNA"/>
</dbReference>
<comment type="caution">
    <text evidence="3">The sequence shown here is derived from an EMBL/GenBank/DDBJ whole genome shotgun (WGS) entry which is preliminary data.</text>
</comment>
<gene>
    <name evidence="3" type="ORF">KS419_18815</name>
</gene>
<feature type="region of interest" description="Disordered" evidence="1">
    <location>
        <begin position="26"/>
        <end position="54"/>
    </location>
</feature>
<feature type="compositionally biased region" description="Acidic residues" evidence="1">
    <location>
        <begin position="34"/>
        <end position="44"/>
    </location>
</feature>
<dbReference type="PANTHER" id="PTHR19328:SF13">
    <property type="entry name" value="HIPL1 PROTEIN"/>
    <property type="match status" value="1"/>
</dbReference>
<accession>A0ABS6JJE7</accession>
<sequence length="384" mass="42866">MKYVLIMLMFLIVAGCQGDMIETENLEETSSNDSDSDSDPEDISSENGVLKNEPDISEIKSQNWELEVVADQLNIPWDININDKFVVLTEREGTIVVIEEGTMTRYPIHTSDPIAHQGEGGLLGMELKGDFNESGQAFLYYTYSSEIGLANKVVEVLFDGERWEETDILIEDIPGDRIHNGGRIAIGPDGYLYVTTGDANDPELSQEKDNLAGSILRLDIHGNVPEDNPFQDSYLFSYGHRNPQGLAWDSNGKLFSSEHGPTAHDEINEIVSGKNYGWPIIKGDEEQEGMELPLIHSGNDTWAPSGMTFWHDYLVVAGLRGQSLYGYDMESESMEMIFSTEGRLRDVVQYDGDLYVITNNTDGRGTPSSGDDRLLRLTYLPENN</sequence>
<dbReference type="InterPro" id="IPR012938">
    <property type="entry name" value="Glc/Sorbosone_DH"/>
</dbReference>
<dbReference type="PANTHER" id="PTHR19328">
    <property type="entry name" value="HEDGEHOG-INTERACTING PROTEIN"/>
    <property type="match status" value="1"/>
</dbReference>
<evidence type="ECO:0000256" key="1">
    <source>
        <dbReference type="SAM" id="MobiDB-lite"/>
    </source>
</evidence>
<evidence type="ECO:0000313" key="4">
    <source>
        <dbReference type="Proteomes" id="UP000784880"/>
    </source>
</evidence>
<protein>
    <submittedName>
        <fullName evidence="3">Sorbosone dehydrogenase family protein</fullName>
    </submittedName>
</protein>
<dbReference type="PROSITE" id="PS51257">
    <property type="entry name" value="PROKAR_LIPOPROTEIN"/>
    <property type="match status" value="1"/>
</dbReference>
<dbReference type="RefSeq" id="WP_217067932.1">
    <property type="nucleotide sequence ID" value="NZ_JAHQCS010000151.1"/>
</dbReference>
<organism evidence="3 4">
    <name type="scientific">Evansella tamaricis</name>
    <dbReference type="NCBI Taxonomy" id="2069301"/>
    <lineage>
        <taxon>Bacteria</taxon>
        <taxon>Bacillati</taxon>
        <taxon>Bacillota</taxon>
        <taxon>Bacilli</taxon>
        <taxon>Bacillales</taxon>
        <taxon>Bacillaceae</taxon>
        <taxon>Evansella</taxon>
    </lineage>
</organism>
<keyword evidence="4" id="KW-1185">Reference proteome</keyword>
<dbReference type="Pfam" id="PF07995">
    <property type="entry name" value="GSDH"/>
    <property type="match status" value="1"/>
</dbReference>
<name>A0ABS6JJE7_9BACI</name>